<dbReference type="Pfam" id="PF00675">
    <property type="entry name" value="Peptidase_M16"/>
    <property type="match status" value="1"/>
</dbReference>
<feature type="compositionally biased region" description="Polar residues" evidence="8">
    <location>
        <begin position="247"/>
        <end position="265"/>
    </location>
</feature>
<proteinExistence type="inferred from homology"/>
<dbReference type="EMBL" id="LT598480">
    <property type="protein sequence ID" value="SCV04339.1"/>
    <property type="molecule type" value="Genomic_DNA"/>
</dbReference>
<evidence type="ECO:0000256" key="5">
    <source>
        <dbReference type="ARBA" id="ARBA00022801"/>
    </source>
</evidence>
<evidence type="ECO:0000256" key="1">
    <source>
        <dbReference type="ARBA" id="ARBA00001947"/>
    </source>
</evidence>
<dbReference type="InterPro" id="IPR011249">
    <property type="entry name" value="Metalloenz_LuxS/M16"/>
</dbReference>
<accession>A0A1G4KIN0</accession>
<dbReference type="GO" id="GO:0043171">
    <property type="term" value="P:peptide catabolic process"/>
    <property type="evidence" value="ECO:0007669"/>
    <property type="project" value="TreeGrafter"/>
</dbReference>
<evidence type="ECO:0000256" key="3">
    <source>
        <dbReference type="ARBA" id="ARBA00022670"/>
    </source>
</evidence>
<keyword evidence="5" id="KW-0378">Hydrolase</keyword>
<dbReference type="InterPro" id="IPR050626">
    <property type="entry name" value="Peptidase_M16"/>
</dbReference>
<dbReference type="InterPro" id="IPR011765">
    <property type="entry name" value="Pept_M16_N"/>
</dbReference>
<evidence type="ECO:0000256" key="7">
    <source>
        <dbReference type="ARBA" id="ARBA00023049"/>
    </source>
</evidence>
<dbReference type="Proteomes" id="UP000191144">
    <property type="component" value="Chromosome H"/>
</dbReference>
<dbReference type="OrthoDB" id="952271at2759"/>
<evidence type="ECO:0000256" key="8">
    <source>
        <dbReference type="SAM" id="MobiDB-lite"/>
    </source>
</evidence>
<comment type="similarity">
    <text evidence="2">Belongs to the peptidase M16 family.</text>
</comment>
<evidence type="ECO:0000313" key="12">
    <source>
        <dbReference type="Proteomes" id="UP000191144"/>
    </source>
</evidence>
<dbReference type="GO" id="GO:0005829">
    <property type="term" value="C:cytosol"/>
    <property type="evidence" value="ECO:0007669"/>
    <property type="project" value="TreeGrafter"/>
</dbReference>
<feature type="domain" description="Peptidase M16 middle/third" evidence="10">
    <location>
        <begin position="598"/>
        <end position="769"/>
    </location>
</feature>
<evidence type="ECO:0000256" key="6">
    <source>
        <dbReference type="ARBA" id="ARBA00022833"/>
    </source>
</evidence>
<keyword evidence="4" id="KW-0479">Metal-binding</keyword>
<dbReference type="GO" id="GO:0051603">
    <property type="term" value="P:proteolysis involved in protein catabolic process"/>
    <property type="evidence" value="ECO:0007669"/>
    <property type="project" value="TreeGrafter"/>
</dbReference>
<dbReference type="GO" id="GO:0046872">
    <property type="term" value="F:metal ion binding"/>
    <property type="evidence" value="ECO:0007669"/>
    <property type="project" value="UniProtKB-KW"/>
</dbReference>
<dbReference type="Gene3D" id="3.30.830.10">
    <property type="entry name" value="Metalloenzyme, LuxS/M16 peptidase-like"/>
    <property type="match status" value="4"/>
</dbReference>
<name>A0A1G4KIN0_9SACH</name>
<protein>
    <submittedName>
        <fullName evidence="11">LAME_0H17656g1_1</fullName>
    </submittedName>
</protein>
<evidence type="ECO:0000256" key="4">
    <source>
        <dbReference type="ARBA" id="ARBA00022723"/>
    </source>
</evidence>
<dbReference type="FunFam" id="3.30.830.10:FF:000012">
    <property type="entry name" value="Protease 3"/>
    <property type="match status" value="1"/>
</dbReference>
<evidence type="ECO:0000313" key="11">
    <source>
        <dbReference type="EMBL" id="SCV04339.1"/>
    </source>
</evidence>
<dbReference type="InterPro" id="IPR032632">
    <property type="entry name" value="Peptidase_M16_M"/>
</dbReference>
<comment type="cofactor">
    <cofactor evidence="1">
        <name>Zn(2+)</name>
        <dbReference type="ChEBI" id="CHEBI:29105"/>
    </cofactor>
</comment>
<dbReference type="AlphaFoldDB" id="A0A1G4KIN0"/>
<keyword evidence="6" id="KW-0862">Zinc</keyword>
<dbReference type="GO" id="GO:0004222">
    <property type="term" value="F:metalloendopeptidase activity"/>
    <property type="evidence" value="ECO:0007669"/>
    <property type="project" value="TreeGrafter"/>
</dbReference>
<reference evidence="12" key="1">
    <citation type="submission" date="2016-03" db="EMBL/GenBank/DDBJ databases">
        <authorList>
            <person name="Devillers Hugo."/>
        </authorList>
    </citation>
    <scope>NUCLEOTIDE SEQUENCE [LARGE SCALE GENOMIC DNA]</scope>
</reference>
<dbReference type="SUPFAM" id="SSF63411">
    <property type="entry name" value="LuxS/MPP-like metallohydrolase"/>
    <property type="match status" value="4"/>
</dbReference>
<dbReference type="GO" id="GO:0005739">
    <property type="term" value="C:mitochondrion"/>
    <property type="evidence" value="ECO:0007669"/>
    <property type="project" value="TreeGrafter"/>
</dbReference>
<keyword evidence="7" id="KW-0482">Metalloprotease</keyword>
<evidence type="ECO:0000259" key="9">
    <source>
        <dbReference type="Pfam" id="PF00675"/>
    </source>
</evidence>
<evidence type="ECO:0000256" key="2">
    <source>
        <dbReference type="ARBA" id="ARBA00007261"/>
    </source>
</evidence>
<keyword evidence="3" id="KW-0645">Protease</keyword>
<gene>
    <name evidence="11" type="ORF">LAME_0H17656G</name>
</gene>
<dbReference type="PANTHER" id="PTHR43690:SF18">
    <property type="entry name" value="INSULIN-DEGRADING ENZYME-RELATED"/>
    <property type="match status" value="1"/>
</dbReference>
<evidence type="ECO:0000259" key="10">
    <source>
        <dbReference type="Pfam" id="PF16187"/>
    </source>
</evidence>
<keyword evidence="12" id="KW-1185">Reference proteome</keyword>
<sequence length="1175" mass="131349">MVKNFEVVFYTPISCSDRSTKLCQLENGILALLVSDPADSFASCSLTVGSGSHNDPDEIPGLAHLCEHVILASGSKKYPIGNHYHELIAQNGGSHNAYTTGENTTFYFELPATTDQGELVFEKTLDVFVSSFQSPIFTDQVINKEIYAIESEHNVNKASVSKQMYHATRLLAQRNHPFSRFCTGNFETLTSLPALHKLSVKSSLAAYFKNCYRASNMTICIRCSQSLNFLTKIAVKYFGGAIGGSGPTQRPTLPRSPSSRFQTAKNDSHLPNFKLAKREWAPKYGDKEIFTSSTNLITINSTKSPIMRLVFPVSHNSTRLSSSTLVHLSHVWCEVFGEESVGSLAHCLKAQNLITSITSSVSHFATGEDGLILELSLTQRGWQSVDTILRTLFDKYIPEFIHDQTEGIAQYLSDINAIELLKFLYQSTEVSPMELCAEYSTRMLLDMEALNPECLLKGSPLLECNKIESPIGEFAESSRSKTWWIGQAIIFQNFVSDFVNRHNLRLIMFGDQSSSTWLKSKSTFLNSDVNYEFDYYKAAIDMFSIDGPDETVATYSYNIPRYGPFLPSAGKNLGLIKKALKASSFRAQEAALSLLAKSELMQSAPRLVNKNARCEMWVKEEEFDLSFRSKTMVSFEVISKSVRGSPSNTMHLEILGQLLGTSLSSDLYPAEKIGYTYEMSPSSKGDVRMGFTITGFPEGVNALIKLIVLRLKSLASGDCITPAAFRQARVAVRTSYENAASENCTTLATLGLLIMLEECMWSVEDRLEALEEIEALSFRAFCGSFFEGLIYLNLFIQGDLVFSDSVYNFLLSGLTGDCKLGPECLVQEPTTKVLEPGTNVFIKHQGSPDDPNNSIVYFIQTGDRDDTRIYTLTSLTEYILSVTLVPDLRIKKQVGYAIFGGLRLLSTTVGIHITCMSGSPPEHLESQIGEYLSYMELHLLATMTENNFQEIYLKKFRRMCQCGSGDKLQKTAGPADVMGQIEANVQSGNLSEQGASMRLHKRIKHQISTRRYNFDVEAEPLDENMLKSLTLKQYVRFFCEKISIYSTKRSKISIMVESVMSTEEVSKKRLYLQVESYLKLKGLRISRQELSNIVNASQGRHQRLLKELLKYFVAKGETLKVCNLALREVCKTLVSAMTTNGGSGRSQTLVLMNEKVTNAIPMVEITDVNQYRRHR</sequence>
<feature type="region of interest" description="Disordered" evidence="8">
    <location>
        <begin position="246"/>
        <end position="266"/>
    </location>
</feature>
<organism evidence="11 12">
    <name type="scientific">Lachancea meyersii CBS 8951</name>
    <dbReference type="NCBI Taxonomy" id="1266667"/>
    <lineage>
        <taxon>Eukaryota</taxon>
        <taxon>Fungi</taxon>
        <taxon>Dikarya</taxon>
        <taxon>Ascomycota</taxon>
        <taxon>Saccharomycotina</taxon>
        <taxon>Saccharomycetes</taxon>
        <taxon>Saccharomycetales</taxon>
        <taxon>Saccharomycetaceae</taxon>
        <taxon>Lachancea</taxon>
    </lineage>
</organism>
<feature type="domain" description="Peptidase M16 N-terminal" evidence="9">
    <location>
        <begin position="32"/>
        <end position="170"/>
    </location>
</feature>
<dbReference type="Pfam" id="PF16187">
    <property type="entry name" value="Peptidase_M16_M"/>
    <property type="match status" value="1"/>
</dbReference>
<dbReference type="PANTHER" id="PTHR43690">
    <property type="entry name" value="NARDILYSIN"/>
    <property type="match status" value="1"/>
</dbReference>